<dbReference type="Proteomes" id="UP001190700">
    <property type="component" value="Unassembled WGS sequence"/>
</dbReference>
<dbReference type="EMBL" id="LGRX02020789">
    <property type="protein sequence ID" value="KAK3257262.1"/>
    <property type="molecule type" value="Genomic_DNA"/>
</dbReference>
<accession>A0AAE0FCS1</accession>
<gene>
    <name evidence="1" type="ORF">CYMTET_33642</name>
</gene>
<comment type="caution">
    <text evidence="1">The sequence shown here is derived from an EMBL/GenBank/DDBJ whole genome shotgun (WGS) entry which is preliminary data.</text>
</comment>
<reference evidence="1 2" key="1">
    <citation type="journal article" date="2015" name="Genome Biol. Evol.">
        <title>Comparative Genomics of a Bacterivorous Green Alga Reveals Evolutionary Causalities and Consequences of Phago-Mixotrophic Mode of Nutrition.</title>
        <authorList>
            <person name="Burns J.A."/>
            <person name="Paasch A."/>
            <person name="Narechania A."/>
            <person name="Kim E."/>
        </authorList>
    </citation>
    <scope>NUCLEOTIDE SEQUENCE [LARGE SCALE GENOMIC DNA]</scope>
    <source>
        <strain evidence="1 2">PLY_AMNH</strain>
    </source>
</reference>
<sequence length="641" mass="72153">MLFWVSRITRNYWIPPYSDQDVLRSVLNLTDEMLGTPFNMNVNAAAFFTPYPEDRVFGTGVDTYAHWWFTMGLANPIYTVARILQTLVHAVTSAKMARVPTRIAVICPAWQDWTRQEGVFRLMQLARHRFKFLAPQSALGYLDKSTGARFDVDVLLIQNTKAARKFLVTKAHLDKLRSNFKGRISVDPMYSENWHIQYDEACRRTRLRTPGVVEMPKKLSALKDALKGTAALQWKMKTKLAGWRKQRNVPNVHVTVDARVGVADAAEYCRVLERACAGTARLYLDRNVGVGALVCQQRYFDLLVNEREHSAALFEEVEVSPAVLIRDLEVKFNRAMLGTVAKFVKSGVFGTAYALLKDKDDELSKYKPVQPNNQAPLTPLQIVAGRAIEFVVSKAGNSMTLGGTQRLKHAVAEFNAKAKQARGVYAFTFDMKDQCSNLEHRLTERAIRVMTAVAFEGETSLLATVPGLEGGAMVHEGCAKSDCGKLVRQTRGVGMGGRDSPGAASCGCAFGEREFMQSLGADRQFIHFWRQADDTLALVWTLTGMRREWRRLRRRLRGYRGECYAEGMRVLMAGVPGSDADLRSAVEYCGMEIRVENKRVAIRQLMQTVRSAGVWQWKTPCVLFRSCTGCQPARRVARQQH</sequence>
<organism evidence="1 2">
    <name type="scientific">Cymbomonas tetramitiformis</name>
    <dbReference type="NCBI Taxonomy" id="36881"/>
    <lineage>
        <taxon>Eukaryota</taxon>
        <taxon>Viridiplantae</taxon>
        <taxon>Chlorophyta</taxon>
        <taxon>Pyramimonadophyceae</taxon>
        <taxon>Pyramimonadales</taxon>
        <taxon>Pyramimonadaceae</taxon>
        <taxon>Cymbomonas</taxon>
    </lineage>
</organism>
<name>A0AAE0FCS1_9CHLO</name>
<keyword evidence="2" id="KW-1185">Reference proteome</keyword>
<dbReference type="AlphaFoldDB" id="A0AAE0FCS1"/>
<protein>
    <submittedName>
        <fullName evidence="1">Uncharacterized protein</fullName>
    </submittedName>
</protein>
<evidence type="ECO:0000313" key="1">
    <source>
        <dbReference type="EMBL" id="KAK3257262.1"/>
    </source>
</evidence>
<evidence type="ECO:0000313" key="2">
    <source>
        <dbReference type="Proteomes" id="UP001190700"/>
    </source>
</evidence>
<proteinExistence type="predicted"/>